<proteinExistence type="predicted"/>
<dbReference type="AlphaFoldDB" id="A0A9Q3D4T0"/>
<organism evidence="2 3">
    <name type="scientific">Austropuccinia psidii MF-1</name>
    <dbReference type="NCBI Taxonomy" id="1389203"/>
    <lineage>
        <taxon>Eukaryota</taxon>
        <taxon>Fungi</taxon>
        <taxon>Dikarya</taxon>
        <taxon>Basidiomycota</taxon>
        <taxon>Pucciniomycotina</taxon>
        <taxon>Pucciniomycetes</taxon>
        <taxon>Pucciniales</taxon>
        <taxon>Sphaerophragmiaceae</taxon>
        <taxon>Austropuccinia</taxon>
    </lineage>
</organism>
<feature type="region of interest" description="Disordered" evidence="1">
    <location>
        <begin position="29"/>
        <end position="105"/>
    </location>
</feature>
<reference evidence="2" key="1">
    <citation type="submission" date="2021-03" db="EMBL/GenBank/DDBJ databases">
        <title>Draft genome sequence of rust myrtle Austropuccinia psidii MF-1, a brazilian biotype.</title>
        <authorList>
            <person name="Quecine M.C."/>
            <person name="Pachon D.M.R."/>
            <person name="Bonatelli M.L."/>
            <person name="Correr F.H."/>
            <person name="Franceschini L.M."/>
            <person name="Leite T.F."/>
            <person name="Margarido G.R.A."/>
            <person name="Almeida C.A."/>
            <person name="Ferrarezi J.A."/>
            <person name="Labate C.A."/>
        </authorList>
    </citation>
    <scope>NUCLEOTIDE SEQUENCE</scope>
    <source>
        <strain evidence="2">MF-1</strain>
    </source>
</reference>
<comment type="caution">
    <text evidence="2">The sequence shown here is derived from an EMBL/GenBank/DDBJ whole genome shotgun (WGS) entry which is preliminary data.</text>
</comment>
<evidence type="ECO:0000313" key="3">
    <source>
        <dbReference type="Proteomes" id="UP000765509"/>
    </source>
</evidence>
<dbReference type="Proteomes" id="UP000765509">
    <property type="component" value="Unassembled WGS sequence"/>
</dbReference>
<feature type="compositionally biased region" description="Polar residues" evidence="1">
    <location>
        <begin position="46"/>
        <end position="59"/>
    </location>
</feature>
<keyword evidence="3" id="KW-1185">Reference proteome</keyword>
<feature type="compositionally biased region" description="Basic residues" evidence="1">
    <location>
        <begin position="69"/>
        <end position="93"/>
    </location>
</feature>
<gene>
    <name evidence="2" type="ORF">O181_035232</name>
</gene>
<evidence type="ECO:0000313" key="2">
    <source>
        <dbReference type="EMBL" id="MBW0495517.1"/>
    </source>
</evidence>
<name>A0A9Q3D4T0_9BASI</name>
<protein>
    <submittedName>
        <fullName evidence="2">Uncharacterized protein</fullName>
    </submittedName>
</protein>
<evidence type="ECO:0000256" key="1">
    <source>
        <dbReference type="SAM" id="MobiDB-lite"/>
    </source>
</evidence>
<dbReference type="EMBL" id="AVOT02013140">
    <property type="protein sequence ID" value="MBW0495517.1"/>
    <property type="molecule type" value="Genomic_DNA"/>
</dbReference>
<accession>A0A9Q3D4T0</accession>
<sequence>MEITKGWNANRNFKLLEEREGKIRENQTTIQAGEDQWSQKEHILTPSGSQGVNQTNSPVASHHSETSKARAKSHHPSHFRKVSRRRQGSKGKNRTTFIQRKKESDPMIQKLLELVKEVHRHKK</sequence>